<dbReference type="PANTHER" id="PTHR34222">
    <property type="entry name" value="GAG_PRE-INTEGRS DOMAIN-CONTAINING PROTEIN"/>
    <property type="match status" value="1"/>
</dbReference>
<dbReference type="EMBL" id="PGOL01002441">
    <property type="protein sequence ID" value="PKI48019.1"/>
    <property type="molecule type" value="Genomic_DNA"/>
</dbReference>
<dbReference type="AlphaFoldDB" id="A0A2I0IVJ4"/>
<evidence type="ECO:0000256" key="1">
    <source>
        <dbReference type="SAM" id="MobiDB-lite"/>
    </source>
</evidence>
<accession>A0A2I0IVJ4</accession>
<evidence type="ECO:0000313" key="3">
    <source>
        <dbReference type="Proteomes" id="UP000233551"/>
    </source>
</evidence>
<dbReference type="PANTHER" id="PTHR34222:SF79">
    <property type="entry name" value="RETROVIRUS-RELATED POL POLYPROTEIN FROM TRANSPOSON TNT 1-94"/>
    <property type="match status" value="1"/>
</dbReference>
<feature type="compositionally biased region" description="Low complexity" evidence="1">
    <location>
        <begin position="163"/>
        <end position="181"/>
    </location>
</feature>
<protein>
    <recommendedName>
        <fullName evidence="4">CCHC-type domain-containing protein</fullName>
    </recommendedName>
</protein>
<gene>
    <name evidence="2" type="ORF">CRG98_031612</name>
</gene>
<proteinExistence type="predicted"/>
<evidence type="ECO:0008006" key="4">
    <source>
        <dbReference type="Google" id="ProtNLM"/>
    </source>
</evidence>
<sequence length="223" mass="24041">MGLDSAYASIWSNILTSEPLPNINKIFTTVAHEEMQKLVARNGGKPRPQCDYCGRLGHIWATCYQDHIQRRMVGPVSLTGVWYLCQVAAADQAFRVKTDDSDIWHMRLGHPSQSIYFDGTGICMNKSSGVVCDTSCREAPFQGEFLSNGKDQPGPFISSPGQATSSPGPATPSSGPTTSVSTERHQSRPTGPDPHPSSRSEIGDPYPSPSLTDPTSSSSSHSN</sequence>
<dbReference type="Proteomes" id="UP000233551">
    <property type="component" value="Unassembled WGS sequence"/>
</dbReference>
<feature type="region of interest" description="Disordered" evidence="1">
    <location>
        <begin position="143"/>
        <end position="223"/>
    </location>
</feature>
<feature type="compositionally biased region" description="Low complexity" evidence="1">
    <location>
        <begin position="209"/>
        <end position="223"/>
    </location>
</feature>
<evidence type="ECO:0000313" key="2">
    <source>
        <dbReference type="EMBL" id="PKI48019.1"/>
    </source>
</evidence>
<reference evidence="2 3" key="1">
    <citation type="submission" date="2017-11" db="EMBL/GenBank/DDBJ databases">
        <title>De-novo sequencing of pomegranate (Punica granatum L.) genome.</title>
        <authorList>
            <person name="Akparov Z."/>
            <person name="Amiraslanov A."/>
            <person name="Hajiyeva S."/>
            <person name="Abbasov M."/>
            <person name="Kaur K."/>
            <person name="Hamwieh A."/>
            <person name="Solovyev V."/>
            <person name="Salamov A."/>
            <person name="Braich B."/>
            <person name="Kosarev P."/>
            <person name="Mahmoud A."/>
            <person name="Hajiyev E."/>
            <person name="Babayeva S."/>
            <person name="Izzatullayeva V."/>
            <person name="Mammadov A."/>
            <person name="Mammadov A."/>
            <person name="Sharifova S."/>
            <person name="Ojaghi J."/>
            <person name="Eynullazada K."/>
            <person name="Bayramov B."/>
            <person name="Abdulazimova A."/>
            <person name="Shahmuradov I."/>
        </authorList>
    </citation>
    <scope>NUCLEOTIDE SEQUENCE [LARGE SCALE GENOMIC DNA]</scope>
    <source>
        <strain evidence="3">cv. AG2017</strain>
        <tissue evidence="2">Leaf</tissue>
    </source>
</reference>
<keyword evidence="3" id="KW-1185">Reference proteome</keyword>
<organism evidence="2 3">
    <name type="scientific">Punica granatum</name>
    <name type="common">Pomegranate</name>
    <dbReference type="NCBI Taxonomy" id="22663"/>
    <lineage>
        <taxon>Eukaryota</taxon>
        <taxon>Viridiplantae</taxon>
        <taxon>Streptophyta</taxon>
        <taxon>Embryophyta</taxon>
        <taxon>Tracheophyta</taxon>
        <taxon>Spermatophyta</taxon>
        <taxon>Magnoliopsida</taxon>
        <taxon>eudicotyledons</taxon>
        <taxon>Gunneridae</taxon>
        <taxon>Pentapetalae</taxon>
        <taxon>rosids</taxon>
        <taxon>malvids</taxon>
        <taxon>Myrtales</taxon>
        <taxon>Lythraceae</taxon>
        <taxon>Punica</taxon>
    </lineage>
</organism>
<name>A0A2I0IVJ4_PUNGR</name>
<comment type="caution">
    <text evidence="2">The sequence shown here is derived from an EMBL/GenBank/DDBJ whole genome shotgun (WGS) entry which is preliminary data.</text>
</comment>